<dbReference type="EMBL" id="JAFJYH010000115">
    <property type="protein sequence ID" value="KAG4418997.1"/>
    <property type="molecule type" value="Genomic_DNA"/>
</dbReference>
<gene>
    <name evidence="1" type="ORF">IFR04_007858</name>
</gene>
<name>A0A8H7TGW6_9HELO</name>
<evidence type="ECO:0000313" key="2">
    <source>
        <dbReference type="Proteomes" id="UP000664132"/>
    </source>
</evidence>
<sequence>MAETVPTTISFEVNQITEGQYEVKQLKNEKPADLNSGNRQEFNFDVAVFSVHGYVDFEDKEIAVWPSVVGIQIGDGYKAGISSGLQIQLVLALYNGSVRFWVENSVLKMHLHLKPLIPWGDDVNFDGDIMSF</sequence>
<reference evidence="1" key="1">
    <citation type="submission" date="2021-02" db="EMBL/GenBank/DDBJ databases">
        <title>Genome sequence Cadophora malorum strain M34.</title>
        <authorList>
            <person name="Stefanovic E."/>
            <person name="Vu D."/>
            <person name="Scully C."/>
            <person name="Dijksterhuis J."/>
            <person name="Roader J."/>
            <person name="Houbraken J."/>
        </authorList>
    </citation>
    <scope>NUCLEOTIDE SEQUENCE</scope>
    <source>
        <strain evidence="1">M34</strain>
    </source>
</reference>
<keyword evidence="2" id="KW-1185">Reference proteome</keyword>
<dbReference type="OrthoDB" id="3832365at2759"/>
<evidence type="ECO:0000313" key="1">
    <source>
        <dbReference type="EMBL" id="KAG4418997.1"/>
    </source>
</evidence>
<dbReference type="Proteomes" id="UP000664132">
    <property type="component" value="Unassembled WGS sequence"/>
</dbReference>
<organism evidence="1 2">
    <name type="scientific">Cadophora malorum</name>
    <dbReference type="NCBI Taxonomy" id="108018"/>
    <lineage>
        <taxon>Eukaryota</taxon>
        <taxon>Fungi</taxon>
        <taxon>Dikarya</taxon>
        <taxon>Ascomycota</taxon>
        <taxon>Pezizomycotina</taxon>
        <taxon>Leotiomycetes</taxon>
        <taxon>Helotiales</taxon>
        <taxon>Ploettnerulaceae</taxon>
        <taxon>Cadophora</taxon>
    </lineage>
</organism>
<comment type="caution">
    <text evidence="1">The sequence shown here is derived from an EMBL/GenBank/DDBJ whole genome shotgun (WGS) entry which is preliminary data.</text>
</comment>
<accession>A0A8H7TGW6</accession>
<dbReference type="AlphaFoldDB" id="A0A8H7TGW6"/>
<protein>
    <submittedName>
        <fullName evidence="1">Uncharacterized protein</fullName>
    </submittedName>
</protein>
<proteinExistence type="predicted"/>